<geneLocation type="plasmid" evidence="2 3">
    <name>unnamed1</name>
</geneLocation>
<protein>
    <recommendedName>
        <fullName evidence="4">Replication protein</fullName>
    </recommendedName>
</protein>
<proteinExistence type="predicted"/>
<reference evidence="2 3" key="1">
    <citation type="submission" date="2021-02" db="EMBL/GenBank/DDBJ databases">
        <title>FDA dAtabase for Regulatory Grade micrObial Sequences (FDA-ARGOS): Supporting development and validation of Infectious Disease Dx tests.</title>
        <authorList>
            <person name="Sproer C."/>
            <person name="Gronow S."/>
            <person name="Severitt S."/>
            <person name="Schroder I."/>
            <person name="Tallon L."/>
            <person name="Sadzewicz L."/>
            <person name="Zhao X."/>
            <person name="Boylan J."/>
            <person name="Ott S."/>
            <person name="Bowen H."/>
            <person name="Vavikolanu K."/>
            <person name="Mehta A."/>
            <person name="Aluvathingal J."/>
            <person name="Nadendla S."/>
            <person name="Lowell S."/>
            <person name="Myers T."/>
            <person name="Yan Y."/>
            <person name="Sichtig H."/>
        </authorList>
    </citation>
    <scope>NUCLEOTIDE SEQUENCE [LARGE SCALE GENOMIC DNA]</scope>
    <source>
        <strain evidence="2 3">FDAARGOS_1212</strain>
        <plasmid evidence="2 3">unnamed1</plasmid>
    </source>
</reference>
<feature type="region of interest" description="Disordered" evidence="1">
    <location>
        <begin position="58"/>
        <end position="116"/>
    </location>
</feature>
<evidence type="ECO:0008006" key="4">
    <source>
        <dbReference type="Google" id="ProtNLM"/>
    </source>
</evidence>
<evidence type="ECO:0000313" key="3">
    <source>
        <dbReference type="Proteomes" id="UP000623926"/>
    </source>
</evidence>
<evidence type="ECO:0000256" key="1">
    <source>
        <dbReference type="SAM" id="MobiDB-lite"/>
    </source>
</evidence>
<feature type="compositionally biased region" description="Polar residues" evidence="1">
    <location>
        <begin position="78"/>
        <end position="91"/>
    </location>
</feature>
<dbReference type="AlphaFoldDB" id="A0ABD7CV08"/>
<dbReference type="Proteomes" id="UP000623926">
    <property type="component" value="Plasmid unnamed1"/>
</dbReference>
<accession>A0ABD7CV08</accession>
<sequence length="548" mass="58829">MTSVRETSATAPPSAPAPRGPKCNGPGCGKALVHIPGKRPKVYCSPACKMRAKRAIERASGTTANGAGQSRPAPKSNAGFSSKGKSPSAAGQSVAAEAPATKKGQPKSGTRDERYARRDRHQAVALGEAFRACGNRLTGKAATLQWAAGEAALTGVCRCNNVHMCAWCGTRILAVRAANAQAMADGLAATGYGLHLGTSTLRHFKRMPFGSNRKGQRFGLVSVLHDGWRGAYGSSGRPWRRLKAEFGVIGYERAYEDTWGPDTGHHLHWHTLWVTAKPLDADGQLEFRRAIATAWADGVRNAGGYEVSQTCDRLDCSCGGEGHGTDLRSLNSGEEGETARYLYKDGDKGVAKIGLELSRQDLKDGRGPGRLGPWQLGDAAAEELAASGGVPGPFTTAYRERERGIYGVRKQYRTQGLNALVKALEIVQDERTEDEITDESGGLQPILVIPSGTWYRHIARVPGRRLDLVKVAELSGVGGVRLLIESWGLRWGIDVFDPPAETEPTTEAGEDEAEKAAAKVAAILERPAARTFTEHVHRARRRQLVATN</sequence>
<feature type="region of interest" description="Disordered" evidence="1">
    <location>
        <begin position="1"/>
        <end position="35"/>
    </location>
</feature>
<organism evidence="2 3">
    <name type="scientific">Streptomyces californicus</name>
    <dbReference type="NCBI Taxonomy" id="67351"/>
    <lineage>
        <taxon>Bacteria</taxon>
        <taxon>Bacillati</taxon>
        <taxon>Actinomycetota</taxon>
        <taxon>Actinomycetes</taxon>
        <taxon>Kitasatosporales</taxon>
        <taxon>Streptomycetaceae</taxon>
        <taxon>Streptomyces</taxon>
    </lineage>
</organism>
<evidence type="ECO:0000313" key="2">
    <source>
        <dbReference type="EMBL" id="QRV32573.1"/>
    </source>
</evidence>
<gene>
    <name evidence="2" type="ORF">I6J42_00025</name>
</gene>
<dbReference type="EMBL" id="CP070244">
    <property type="protein sequence ID" value="QRV32573.1"/>
    <property type="molecule type" value="Genomic_DNA"/>
</dbReference>
<dbReference type="RefSeq" id="WP_205030015.1">
    <property type="nucleotide sequence ID" value="NZ_CP070244.1"/>
</dbReference>
<name>A0ABD7CV08_9ACTN</name>
<keyword evidence="2" id="KW-0614">Plasmid</keyword>